<feature type="compositionally biased region" description="Basic and acidic residues" evidence="1">
    <location>
        <begin position="21"/>
        <end position="46"/>
    </location>
</feature>
<reference evidence="3" key="1">
    <citation type="submission" date="2018-02" db="EMBL/GenBank/DDBJ databases">
        <title>Genome sequence of Desulfocucumis palustris strain NAW-5.</title>
        <authorList>
            <person name="Watanabe M."/>
            <person name="Kojima H."/>
            <person name="Fukui M."/>
        </authorList>
    </citation>
    <scope>NUCLEOTIDE SEQUENCE [LARGE SCALE GENOMIC DNA]</scope>
    <source>
        <strain evidence="3">NAW-5</strain>
    </source>
</reference>
<sequence length="46" mass="5341">MRDKKIIVKEPAAHRPPGIARKQERETVKEPPYRGLETDYIPRRGG</sequence>
<dbReference type="AlphaFoldDB" id="A0A2L2X9P9"/>
<keyword evidence="3" id="KW-1185">Reference proteome</keyword>
<dbReference type="EMBL" id="BFAV01000071">
    <property type="protein sequence ID" value="GBF32925.1"/>
    <property type="molecule type" value="Genomic_DNA"/>
</dbReference>
<proteinExistence type="predicted"/>
<protein>
    <submittedName>
        <fullName evidence="2">Uncharacterized protein</fullName>
    </submittedName>
</protein>
<evidence type="ECO:0000313" key="3">
    <source>
        <dbReference type="Proteomes" id="UP000239549"/>
    </source>
</evidence>
<organism evidence="2 3">
    <name type="scientific">Desulfocucumis palustris</name>
    <dbReference type="NCBI Taxonomy" id="1898651"/>
    <lineage>
        <taxon>Bacteria</taxon>
        <taxon>Bacillati</taxon>
        <taxon>Bacillota</taxon>
        <taxon>Clostridia</taxon>
        <taxon>Eubacteriales</taxon>
        <taxon>Desulfocucumaceae</taxon>
        <taxon>Desulfocucumis</taxon>
    </lineage>
</organism>
<gene>
    <name evidence="2" type="ORF">DCCM_2022</name>
</gene>
<name>A0A2L2X9P9_9FIRM</name>
<evidence type="ECO:0000313" key="2">
    <source>
        <dbReference type="EMBL" id="GBF32925.1"/>
    </source>
</evidence>
<dbReference type="Proteomes" id="UP000239549">
    <property type="component" value="Unassembled WGS sequence"/>
</dbReference>
<accession>A0A2L2X9P9</accession>
<comment type="caution">
    <text evidence="2">The sequence shown here is derived from an EMBL/GenBank/DDBJ whole genome shotgun (WGS) entry which is preliminary data.</text>
</comment>
<dbReference type="RefSeq" id="WP_165792023.1">
    <property type="nucleotide sequence ID" value="NZ_BFAV01000071.1"/>
</dbReference>
<evidence type="ECO:0000256" key="1">
    <source>
        <dbReference type="SAM" id="MobiDB-lite"/>
    </source>
</evidence>
<feature type="region of interest" description="Disordered" evidence="1">
    <location>
        <begin position="11"/>
        <end position="46"/>
    </location>
</feature>